<reference evidence="7" key="1">
    <citation type="submission" date="2011-05" db="EMBL/GenBank/DDBJ databases">
        <authorList>
            <person name="Richards S.R."/>
            <person name="Qu J."/>
            <person name="Jiang H."/>
            <person name="Jhangiani S.N."/>
            <person name="Agravi P."/>
            <person name="Goodspeed R."/>
            <person name="Gross S."/>
            <person name="Mandapat C."/>
            <person name="Jackson L."/>
            <person name="Mathew T."/>
            <person name="Pu L."/>
            <person name="Thornton R."/>
            <person name="Saada N."/>
            <person name="Wilczek-Boney K.B."/>
            <person name="Lee S."/>
            <person name="Kovar C."/>
            <person name="Wu Y."/>
            <person name="Scherer S.E."/>
            <person name="Worley K.C."/>
            <person name="Muzny D.M."/>
            <person name="Gibbs R."/>
        </authorList>
    </citation>
    <scope>NUCLEOTIDE SEQUENCE</scope>
    <source>
        <strain evidence="7">Brora</strain>
    </source>
</reference>
<dbReference type="STRING" id="126957.T1IGR9"/>
<dbReference type="eggNOG" id="KOG1721">
    <property type="taxonomic scope" value="Eukaryota"/>
</dbReference>
<dbReference type="GO" id="GO:0000981">
    <property type="term" value="F:DNA-binding transcription factor activity, RNA polymerase II-specific"/>
    <property type="evidence" value="ECO:0007669"/>
    <property type="project" value="TreeGrafter"/>
</dbReference>
<dbReference type="InterPro" id="IPR036236">
    <property type="entry name" value="Znf_C2H2_sf"/>
</dbReference>
<dbReference type="HOGENOM" id="CLU_002678_33_2_1"/>
<organism evidence="6 7">
    <name type="scientific">Strigamia maritima</name>
    <name type="common">European centipede</name>
    <name type="synonym">Geophilus maritimus</name>
    <dbReference type="NCBI Taxonomy" id="126957"/>
    <lineage>
        <taxon>Eukaryota</taxon>
        <taxon>Metazoa</taxon>
        <taxon>Ecdysozoa</taxon>
        <taxon>Arthropoda</taxon>
        <taxon>Myriapoda</taxon>
        <taxon>Chilopoda</taxon>
        <taxon>Pleurostigmophora</taxon>
        <taxon>Geophilomorpha</taxon>
        <taxon>Linotaeniidae</taxon>
        <taxon>Strigamia</taxon>
    </lineage>
</organism>
<accession>T1IGR9</accession>
<sequence>MALGTTRDDDTDTNLVAECLVAMSNSQPRSLAESGTEAGEGPQLTESLFMIARILTDLTRIKQEPVMDEEEERHRWKTRLGHKRVVVRRDKGPNMAAPGKLEQRVERKVENCKKIHKCSYKNCDKVYGKSSHLKAHLRTHTVELDQDQGWEINHF</sequence>
<dbReference type="AlphaFoldDB" id="T1IGR9"/>
<keyword evidence="1" id="KW-0479">Metal-binding</keyword>
<dbReference type="InterPro" id="IPR013087">
    <property type="entry name" value="Znf_C2H2_type"/>
</dbReference>
<feature type="domain" description="C2H2-type" evidence="5">
    <location>
        <begin position="116"/>
        <end position="145"/>
    </location>
</feature>
<proteinExistence type="predicted"/>
<dbReference type="GO" id="GO:0008270">
    <property type="term" value="F:zinc ion binding"/>
    <property type="evidence" value="ECO:0007669"/>
    <property type="project" value="UniProtKB-KW"/>
</dbReference>
<dbReference type="EnsemblMetazoa" id="SMAR000017-RA">
    <property type="protein sequence ID" value="SMAR000017-PA"/>
    <property type="gene ID" value="SMAR000017"/>
</dbReference>
<evidence type="ECO:0000313" key="7">
    <source>
        <dbReference type="Proteomes" id="UP000014500"/>
    </source>
</evidence>
<evidence type="ECO:0000313" key="6">
    <source>
        <dbReference type="EnsemblMetazoa" id="SMAR000017-PA"/>
    </source>
</evidence>
<protein>
    <recommendedName>
        <fullName evidence="5">C2H2-type domain-containing protein</fullName>
    </recommendedName>
</protein>
<keyword evidence="3" id="KW-0862">Zinc</keyword>
<dbReference type="PANTHER" id="PTHR23235:SF120">
    <property type="entry name" value="KRUPPEL-LIKE FACTOR 15"/>
    <property type="match status" value="1"/>
</dbReference>
<dbReference type="EMBL" id="AFFK01012690">
    <property type="status" value="NOT_ANNOTATED_CDS"/>
    <property type="molecule type" value="Genomic_DNA"/>
</dbReference>
<evidence type="ECO:0000256" key="1">
    <source>
        <dbReference type="ARBA" id="ARBA00022723"/>
    </source>
</evidence>
<dbReference type="Gene3D" id="3.30.160.60">
    <property type="entry name" value="Classic Zinc Finger"/>
    <property type="match status" value="1"/>
</dbReference>
<keyword evidence="2 4" id="KW-0863">Zinc-finger</keyword>
<evidence type="ECO:0000256" key="3">
    <source>
        <dbReference type="ARBA" id="ARBA00022833"/>
    </source>
</evidence>
<keyword evidence="7" id="KW-1185">Reference proteome</keyword>
<evidence type="ECO:0000256" key="2">
    <source>
        <dbReference type="ARBA" id="ARBA00022771"/>
    </source>
</evidence>
<evidence type="ECO:0000259" key="5">
    <source>
        <dbReference type="PROSITE" id="PS50157"/>
    </source>
</evidence>
<dbReference type="SUPFAM" id="SSF57667">
    <property type="entry name" value="beta-beta-alpha zinc fingers"/>
    <property type="match status" value="1"/>
</dbReference>
<dbReference type="PROSITE" id="PS50157">
    <property type="entry name" value="ZINC_FINGER_C2H2_2"/>
    <property type="match status" value="1"/>
</dbReference>
<dbReference type="PROSITE" id="PS00028">
    <property type="entry name" value="ZINC_FINGER_C2H2_1"/>
    <property type="match status" value="1"/>
</dbReference>
<dbReference type="Proteomes" id="UP000014500">
    <property type="component" value="Unassembled WGS sequence"/>
</dbReference>
<name>T1IGR9_STRMM</name>
<dbReference type="PANTHER" id="PTHR23235">
    <property type="entry name" value="KRUEPPEL-LIKE TRANSCRIPTION FACTOR"/>
    <property type="match status" value="1"/>
</dbReference>
<reference evidence="6" key="2">
    <citation type="submission" date="2015-02" db="UniProtKB">
        <authorList>
            <consortium name="EnsemblMetazoa"/>
        </authorList>
    </citation>
    <scope>IDENTIFICATION</scope>
</reference>
<dbReference type="PhylomeDB" id="T1IGR9"/>
<evidence type="ECO:0000256" key="4">
    <source>
        <dbReference type="PROSITE-ProRule" id="PRU00042"/>
    </source>
</evidence>
<dbReference type="GO" id="GO:0000978">
    <property type="term" value="F:RNA polymerase II cis-regulatory region sequence-specific DNA binding"/>
    <property type="evidence" value="ECO:0007669"/>
    <property type="project" value="TreeGrafter"/>
</dbReference>
<dbReference type="OMA" id="RKIHECQ"/>